<feature type="transmembrane region" description="Helical" evidence="5">
    <location>
        <begin position="400"/>
        <end position="428"/>
    </location>
</feature>
<dbReference type="AlphaFoldDB" id="A0A5R9KSE8"/>
<proteinExistence type="predicted"/>
<evidence type="ECO:0000256" key="2">
    <source>
        <dbReference type="ARBA" id="ARBA00022692"/>
    </source>
</evidence>
<accession>A0A5R9KSE8</accession>
<dbReference type="Proteomes" id="UP000306402">
    <property type="component" value="Unassembled WGS sequence"/>
</dbReference>
<gene>
    <name evidence="7" type="ORF">FEN17_20860</name>
</gene>
<evidence type="ECO:0000313" key="8">
    <source>
        <dbReference type="Proteomes" id="UP000306402"/>
    </source>
</evidence>
<comment type="subcellular location">
    <subcellularLocation>
        <location evidence="1">Membrane</location>
        <topology evidence="1">Multi-pass membrane protein</topology>
    </subcellularLocation>
</comment>
<dbReference type="InterPro" id="IPR001902">
    <property type="entry name" value="SLC26A/SulP_fam"/>
</dbReference>
<dbReference type="OrthoDB" id="9769739at2"/>
<feature type="transmembrane region" description="Helical" evidence="5">
    <location>
        <begin position="304"/>
        <end position="327"/>
    </location>
</feature>
<dbReference type="EMBL" id="VCEJ01000005">
    <property type="protein sequence ID" value="TLU99034.1"/>
    <property type="molecule type" value="Genomic_DNA"/>
</dbReference>
<evidence type="ECO:0000256" key="3">
    <source>
        <dbReference type="ARBA" id="ARBA00022989"/>
    </source>
</evidence>
<feature type="transmembrane region" description="Helical" evidence="5">
    <location>
        <begin position="364"/>
        <end position="380"/>
    </location>
</feature>
<dbReference type="GO" id="GO:0055085">
    <property type="term" value="P:transmembrane transport"/>
    <property type="evidence" value="ECO:0007669"/>
    <property type="project" value="InterPro"/>
</dbReference>
<keyword evidence="4 5" id="KW-0472">Membrane</keyword>
<name>A0A5R9KSE8_9BACT</name>
<dbReference type="InterPro" id="IPR011547">
    <property type="entry name" value="SLC26A/SulP_dom"/>
</dbReference>
<evidence type="ECO:0000259" key="6">
    <source>
        <dbReference type="Pfam" id="PF00916"/>
    </source>
</evidence>
<feature type="transmembrane region" description="Helical" evidence="5">
    <location>
        <begin position="173"/>
        <end position="192"/>
    </location>
</feature>
<organism evidence="7 8">
    <name type="scientific">Dyadobacter luticola</name>
    <dbReference type="NCBI Taxonomy" id="1979387"/>
    <lineage>
        <taxon>Bacteria</taxon>
        <taxon>Pseudomonadati</taxon>
        <taxon>Bacteroidota</taxon>
        <taxon>Cytophagia</taxon>
        <taxon>Cytophagales</taxon>
        <taxon>Spirosomataceae</taxon>
        <taxon>Dyadobacter</taxon>
    </lineage>
</organism>
<feature type="transmembrane region" description="Helical" evidence="5">
    <location>
        <begin position="43"/>
        <end position="61"/>
    </location>
</feature>
<protein>
    <submittedName>
        <fullName evidence="7">SulP family inorganic anion transporter</fullName>
    </submittedName>
</protein>
<dbReference type="GO" id="GO:0016020">
    <property type="term" value="C:membrane"/>
    <property type="evidence" value="ECO:0007669"/>
    <property type="project" value="UniProtKB-SubCell"/>
</dbReference>
<sequence>MSLKKNHWLSNMKYDFPSGLVVYLVALPLCLGVALASTGRSDLLFSGIIAGVVGGIVVGSISGSALGVAGPAAGLVVIVLSALETLGSFEAFLLAVVLAGVLQVIAGFLKAGIIGYYFPSSVIKGMLAAIGITLILKEIPHAFGYDADFMGDEAFDQKDGQNTFTELYRSVRYSSTGAMIISGISLAMLILFDKPFIKRIQFFRYVPGALFVVLTGIALNLAFSAWFPAWTLSGDHLVQLPVASNASQFFSFFKTPDFSAFTRVEVYTIAATLAIVASLETLLSVEATDKLDPFKRDTPTNRELIAQGIGNMVSGLIGGLPVTQVIVRSSANIDSGARTQMSTIIHGSILLLSAVFIPHFLNHIPLASLAAVLLVVGYKLSKFSLYQGMYRLGKEQFIPFIVTIIAILSTDLLKGIAIGMVVAIYFILKKNSQHSYQYIKEKHRDGDVVTLILSEEVTFLNKGSISTTLENLPEGVTVVIDGSRSLNIDYDVLEIIQDFKKHSAPLRNIRVETKGINEVYVVGGH</sequence>
<keyword evidence="3 5" id="KW-1133">Transmembrane helix</keyword>
<reference evidence="7 8" key="1">
    <citation type="submission" date="2019-05" db="EMBL/GenBank/DDBJ databases">
        <authorList>
            <person name="Qu J.-H."/>
        </authorList>
    </citation>
    <scope>NUCLEOTIDE SEQUENCE [LARGE SCALE GENOMIC DNA]</scope>
    <source>
        <strain evidence="7 8">T17</strain>
    </source>
</reference>
<evidence type="ECO:0000256" key="1">
    <source>
        <dbReference type="ARBA" id="ARBA00004141"/>
    </source>
</evidence>
<feature type="transmembrane region" description="Helical" evidence="5">
    <location>
        <begin position="204"/>
        <end position="227"/>
    </location>
</feature>
<dbReference type="Pfam" id="PF00916">
    <property type="entry name" value="Sulfate_transp"/>
    <property type="match status" value="1"/>
</dbReference>
<comment type="caution">
    <text evidence="7">The sequence shown here is derived from an EMBL/GenBank/DDBJ whole genome shotgun (WGS) entry which is preliminary data.</text>
</comment>
<feature type="transmembrane region" description="Helical" evidence="5">
    <location>
        <begin position="266"/>
        <end position="283"/>
    </location>
</feature>
<dbReference type="PANTHER" id="PTHR11814">
    <property type="entry name" value="SULFATE TRANSPORTER"/>
    <property type="match status" value="1"/>
</dbReference>
<evidence type="ECO:0000256" key="4">
    <source>
        <dbReference type="ARBA" id="ARBA00023136"/>
    </source>
</evidence>
<keyword evidence="2 5" id="KW-0812">Transmembrane</keyword>
<feature type="transmembrane region" description="Helical" evidence="5">
    <location>
        <begin position="116"/>
        <end position="136"/>
    </location>
</feature>
<feature type="transmembrane region" description="Helical" evidence="5">
    <location>
        <begin position="20"/>
        <end position="37"/>
    </location>
</feature>
<evidence type="ECO:0000313" key="7">
    <source>
        <dbReference type="EMBL" id="TLU99034.1"/>
    </source>
</evidence>
<evidence type="ECO:0000256" key="5">
    <source>
        <dbReference type="SAM" id="Phobius"/>
    </source>
</evidence>
<feature type="domain" description="SLC26A/SulP transporter" evidence="6">
    <location>
        <begin position="13"/>
        <end position="402"/>
    </location>
</feature>
<feature type="transmembrane region" description="Helical" evidence="5">
    <location>
        <begin position="89"/>
        <end position="109"/>
    </location>
</feature>
<keyword evidence="8" id="KW-1185">Reference proteome</keyword>